<keyword evidence="5" id="KW-0808">Transferase</keyword>
<dbReference type="GO" id="GO:0004144">
    <property type="term" value="F:diacylglycerol O-acyltransferase activity"/>
    <property type="evidence" value="ECO:0007669"/>
    <property type="project" value="UniProtKB-EC"/>
</dbReference>
<evidence type="ECO:0000256" key="4">
    <source>
        <dbReference type="ARBA" id="ARBA00005189"/>
    </source>
</evidence>
<dbReference type="Pfam" id="PF06974">
    <property type="entry name" value="WS_DGAT_C"/>
    <property type="match status" value="1"/>
</dbReference>
<dbReference type="SMR" id="A0A803M674"/>
<dbReference type="UniPathway" id="UPA00282"/>
<evidence type="ECO:0000259" key="12">
    <source>
        <dbReference type="Pfam" id="PF06974"/>
    </source>
</evidence>
<evidence type="ECO:0000256" key="7">
    <source>
        <dbReference type="ARBA" id="ARBA00023315"/>
    </source>
</evidence>
<dbReference type="EnsemblPlants" id="AUR62023947-RA">
    <property type="protein sequence ID" value="AUR62023947-RA:cds"/>
    <property type="gene ID" value="AUR62023947"/>
</dbReference>
<evidence type="ECO:0000256" key="6">
    <source>
        <dbReference type="ARBA" id="ARBA00022824"/>
    </source>
</evidence>
<organism evidence="13 14">
    <name type="scientific">Chenopodium quinoa</name>
    <name type="common">Quinoa</name>
    <dbReference type="NCBI Taxonomy" id="63459"/>
    <lineage>
        <taxon>Eukaryota</taxon>
        <taxon>Viridiplantae</taxon>
        <taxon>Streptophyta</taxon>
        <taxon>Embryophyta</taxon>
        <taxon>Tracheophyta</taxon>
        <taxon>Spermatophyta</taxon>
        <taxon>Magnoliopsida</taxon>
        <taxon>eudicotyledons</taxon>
        <taxon>Gunneridae</taxon>
        <taxon>Pentapetalae</taxon>
        <taxon>Caryophyllales</taxon>
        <taxon>Chenopodiaceae</taxon>
        <taxon>Chenopodioideae</taxon>
        <taxon>Atripliceae</taxon>
        <taxon>Chenopodium</taxon>
    </lineage>
</organism>
<dbReference type="InterPro" id="IPR045034">
    <property type="entry name" value="O-acyltransferase_WSD1-like"/>
</dbReference>
<evidence type="ECO:0000256" key="2">
    <source>
        <dbReference type="ARBA" id="ARBA00004586"/>
    </source>
</evidence>
<dbReference type="OMA" id="ITIEDHI"/>
<dbReference type="GeneID" id="110699619"/>
<dbReference type="RefSeq" id="XP_021732818.1">
    <property type="nucleotide sequence ID" value="XM_021877126.1"/>
</dbReference>
<evidence type="ECO:0000256" key="5">
    <source>
        <dbReference type="ARBA" id="ARBA00022679"/>
    </source>
</evidence>
<evidence type="ECO:0000256" key="1">
    <source>
        <dbReference type="ARBA" id="ARBA00004162"/>
    </source>
</evidence>
<dbReference type="PANTHER" id="PTHR31650:SF34">
    <property type="entry name" value="O-ACYLTRANSFERASE WSD1-LIKE ISOFORM X1"/>
    <property type="match status" value="1"/>
</dbReference>
<comment type="catalytic activity">
    <reaction evidence="9">
        <text>a long chain fatty alcohol + a fatty acyl-CoA = a long-chain alcohol wax ester + CoA</text>
        <dbReference type="Rhea" id="RHEA:38443"/>
        <dbReference type="ChEBI" id="CHEBI:17135"/>
        <dbReference type="ChEBI" id="CHEBI:57287"/>
        <dbReference type="ChEBI" id="CHEBI:77636"/>
        <dbReference type="ChEBI" id="CHEBI:235323"/>
        <dbReference type="EC" id="2.3.1.75"/>
    </reaction>
</comment>
<reference evidence="13" key="2">
    <citation type="submission" date="2021-03" db="UniProtKB">
        <authorList>
            <consortium name="EnsemblPlants"/>
        </authorList>
    </citation>
    <scope>IDENTIFICATION</scope>
</reference>
<dbReference type="GO" id="GO:0005789">
    <property type="term" value="C:endoplasmic reticulum membrane"/>
    <property type="evidence" value="ECO:0007669"/>
    <property type="project" value="UniProtKB-SubCell"/>
</dbReference>
<reference evidence="13" key="1">
    <citation type="journal article" date="2017" name="Nature">
        <title>The genome of Chenopodium quinoa.</title>
        <authorList>
            <person name="Jarvis D.E."/>
            <person name="Ho Y.S."/>
            <person name="Lightfoot D.J."/>
            <person name="Schmoeckel S.M."/>
            <person name="Li B."/>
            <person name="Borm T.J.A."/>
            <person name="Ohyanagi H."/>
            <person name="Mineta K."/>
            <person name="Michell C.T."/>
            <person name="Saber N."/>
            <person name="Kharbatia N.M."/>
            <person name="Rupper R.R."/>
            <person name="Sharp A.R."/>
            <person name="Dally N."/>
            <person name="Boughton B.A."/>
            <person name="Woo Y.H."/>
            <person name="Gao G."/>
            <person name="Schijlen E.G.W.M."/>
            <person name="Guo X."/>
            <person name="Momin A.A."/>
            <person name="Negrao S."/>
            <person name="Al-Babili S."/>
            <person name="Gehring C."/>
            <person name="Roessner U."/>
            <person name="Jung C."/>
            <person name="Murphy K."/>
            <person name="Arold S.T."/>
            <person name="Gojobori T."/>
            <person name="van der Linden C.G."/>
            <person name="van Loo E.N."/>
            <person name="Jellen E.N."/>
            <person name="Maughan P.J."/>
            <person name="Tester M."/>
        </authorList>
    </citation>
    <scope>NUCLEOTIDE SEQUENCE [LARGE SCALE GENOMIC DNA]</scope>
    <source>
        <strain evidence="13">cv. PI 614886</strain>
    </source>
</reference>
<dbReference type="InterPro" id="IPR009721">
    <property type="entry name" value="O-acyltransferase_WSD1_C"/>
</dbReference>
<comment type="catalytic activity">
    <reaction evidence="10">
        <text>an acyl-CoA + a 1,2-diacyl-sn-glycerol = a triacyl-sn-glycerol + CoA</text>
        <dbReference type="Rhea" id="RHEA:10868"/>
        <dbReference type="ChEBI" id="CHEBI:17815"/>
        <dbReference type="ChEBI" id="CHEBI:57287"/>
        <dbReference type="ChEBI" id="CHEBI:58342"/>
        <dbReference type="ChEBI" id="CHEBI:64615"/>
        <dbReference type="EC" id="2.3.1.20"/>
    </reaction>
</comment>
<dbReference type="GO" id="GO:0019432">
    <property type="term" value="P:triglyceride biosynthetic process"/>
    <property type="evidence" value="ECO:0007669"/>
    <property type="project" value="UniProtKB-UniPathway"/>
</dbReference>
<comment type="pathway">
    <text evidence="4">Lipid metabolism.</text>
</comment>
<evidence type="ECO:0000313" key="14">
    <source>
        <dbReference type="Proteomes" id="UP000596660"/>
    </source>
</evidence>
<keyword evidence="7" id="KW-0012">Acyltransferase</keyword>
<dbReference type="Pfam" id="PF03007">
    <property type="entry name" value="WS_DGAT_cat"/>
    <property type="match status" value="1"/>
</dbReference>
<evidence type="ECO:0000256" key="9">
    <source>
        <dbReference type="ARBA" id="ARBA00047604"/>
    </source>
</evidence>
<keyword evidence="6" id="KW-0256">Endoplasmic reticulum</keyword>
<accession>A0A803M674</accession>
<keyword evidence="14" id="KW-1185">Reference proteome</keyword>
<evidence type="ECO:0000313" key="13">
    <source>
        <dbReference type="EnsemblPlants" id="AUR62023947-RA:cds"/>
    </source>
</evidence>
<sequence length="486" mass="54856">MDYSKLRVNTKVKNDSLELDEPVSPTTEYFLSEVVTLYVLGFMELEIPVDFSTIFAFIKDVFAKAHPRFSSIVIEDRNGKKMWKKVEVNVEDHIKVPNFPEDLSAESYKDHYDDYISSISTSQLPQHKPLWEIHIINNPKHIDAKGVFLFKVHHAIGDGTSLMGVFLSCVKRVDDPTLPCTFPAKSTSSTLQRKMSNTKQIVMNMFNIFPRFIAPIIYSLYDFGQGVGSIFIEDDLTPIRSGNVDTSLPGSSRVCSMTFSLHDVKRIKTLLGVTINDIIVGMIFLGTQLYIREKDPGQLKEKQSTASIFVNVRSMKGNFSAEEMRQGKTFGNRITNIEVPFPNLEDDDLIKPLQFIKKAHNIIKRKRNGALGLYLMASLLEVIRTIGGLKAAARTLERRWKNCSFAITNMIGPTDQVSFGNHPINGFYFVPTGINMSLVVSVLTYMDNIRLGFVVENGFIDPQKFMPCVEKAFQLIFEATTATSKL</sequence>
<evidence type="ECO:0000259" key="11">
    <source>
        <dbReference type="Pfam" id="PF03007"/>
    </source>
</evidence>
<name>A0A803M674_CHEQI</name>
<evidence type="ECO:0000256" key="10">
    <source>
        <dbReference type="ARBA" id="ARBA00048109"/>
    </source>
</evidence>
<dbReference type="Proteomes" id="UP000596660">
    <property type="component" value="Unplaced"/>
</dbReference>
<dbReference type="GO" id="GO:0047196">
    <property type="term" value="F:long-chain-alcohol O-fatty-acyltransferase activity"/>
    <property type="evidence" value="ECO:0007669"/>
    <property type="project" value="UniProtKB-EC"/>
</dbReference>
<dbReference type="PANTHER" id="PTHR31650">
    <property type="entry name" value="O-ACYLTRANSFERASE (WSD1-LIKE) FAMILY PROTEIN"/>
    <property type="match status" value="1"/>
</dbReference>
<protein>
    <recommendedName>
        <fullName evidence="15">Diacylglycerol O-acyltransferase</fullName>
    </recommendedName>
</protein>
<feature type="domain" description="O-acyltransferase WSD1-like N-terminal" evidence="11">
    <location>
        <begin position="79"/>
        <end position="278"/>
    </location>
</feature>
<evidence type="ECO:0000256" key="8">
    <source>
        <dbReference type="ARBA" id="ARBA00024360"/>
    </source>
</evidence>
<feature type="domain" description="O-acyltransferase WSD1 C-terminal" evidence="12">
    <location>
        <begin position="331"/>
        <end position="476"/>
    </location>
</feature>
<dbReference type="OrthoDB" id="1698445at2759"/>
<comment type="similarity">
    <text evidence="8">In the N-terminal section; belongs to the long-chain O-acyltransferase family.</text>
</comment>
<comment type="subcellular location">
    <subcellularLocation>
        <location evidence="1">Cell membrane</location>
        <topology evidence="1">Single-pass membrane protein</topology>
    </subcellularLocation>
    <subcellularLocation>
        <location evidence="2">Endoplasmic reticulum membrane</location>
    </subcellularLocation>
</comment>
<dbReference type="InterPro" id="IPR004255">
    <property type="entry name" value="O-acyltransferase_WSD1_N"/>
</dbReference>
<dbReference type="Gramene" id="AUR62023947-RA">
    <property type="protein sequence ID" value="AUR62023947-RA:cds"/>
    <property type="gene ID" value="AUR62023947"/>
</dbReference>
<evidence type="ECO:0008006" key="15">
    <source>
        <dbReference type="Google" id="ProtNLM"/>
    </source>
</evidence>
<evidence type="ECO:0000256" key="3">
    <source>
        <dbReference type="ARBA" id="ARBA00004771"/>
    </source>
</evidence>
<dbReference type="AlphaFoldDB" id="A0A803M674"/>
<gene>
    <name evidence="13" type="primary">LOC110699619</name>
</gene>
<comment type="pathway">
    <text evidence="3">Glycerolipid metabolism; triacylglycerol biosynthesis.</text>
</comment>
<proteinExistence type="inferred from homology"/>
<dbReference type="GO" id="GO:0005886">
    <property type="term" value="C:plasma membrane"/>
    <property type="evidence" value="ECO:0007669"/>
    <property type="project" value="UniProtKB-SubCell"/>
</dbReference>
<dbReference type="KEGG" id="cqi:110699619"/>